<comment type="caution">
    <text evidence="8">The sequence shown here is derived from an EMBL/GenBank/DDBJ whole genome shotgun (WGS) entry which is preliminary data.</text>
</comment>
<accession>A0AAV7GDF1</accession>
<keyword evidence="3 6" id="KW-0732">Signal</keyword>
<gene>
    <name evidence="8" type="ORF">IEQ34_016179</name>
</gene>
<dbReference type="GO" id="GO:0005576">
    <property type="term" value="C:extracellular region"/>
    <property type="evidence" value="ECO:0007669"/>
    <property type="project" value="UniProtKB-SubCell"/>
</dbReference>
<keyword evidence="4" id="KW-0677">Repeat</keyword>
<dbReference type="AlphaFoldDB" id="A0AAV7GDF1"/>
<dbReference type="PROSITE" id="PS51473">
    <property type="entry name" value="GNK2"/>
    <property type="match status" value="2"/>
</dbReference>
<dbReference type="InterPro" id="IPR002902">
    <property type="entry name" value="GNK2"/>
</dbReference>
<feature type="chain" id="PRO_5043731314" description="Gnk2-homologous domain-containing protein" evidence="6">
    <location>
        <begin position="25"/>
        <end position="255"/>
    </location>
</feature>
<evidence type="ECO:0000256" key="5">
    <source>
        <dbReference type="ARBA" id="ARBA00038515"/>
    </source>
</evidence>
<proteinExistence type="inferred from homology"/>
<organism evidence="8 9">
    <name type="scientific">Dendrobium chrysotoxum</name>
    <name type="common">Orchid</name>
    <dbReference type="NCBI Taxonomy" id="161865"/>
    <lineage>
        <taxon>Eukaryota</taxon>
        <taxon>Viridiplantae</taxon>
        <taxon>Streptophyta</taxon>
        <taxon>Embryophyta</taxon>
        <taxon>Tracheophyta</taxon>
        <taxon>Spermatophyta</taxon>
        <taxon>Magnoliopsida</taxon>
        <taxon>Liliopsida</taxon>
        <taxon>Asparagales</taxon>
        <taxon>Orchidaceae</taxon>
        <taxon>Epidendroideae</taxon>
        <taxon>Malaxideae</taxon>
        <taxon>Dendrobiinae</taxon>
        <taxon>Dendrobium</taxon>
    </lineage>
</organism>
<evidence type="ECO:0000256" key="6">
    <source>
        <dbReference type="SAM" id="SignalP"/>
    </source>
</evidence>
<evidence type="ECO:0000256" key="4">
    <source>
        <dbReference type="ARBA" id="ARBA00022737"/>
    </source>
</evidence>
<dbReference type="EMBL" id="JAGFBR010000015">
    <property type="protein sequence ID" value="KAH0454255.1"/>
    <property type="molecule type" value="Genomic_DNA"/>
</dbReference>
<keyword evidence="2" id="KW-0964">Secreted</keyword>
<dbReference type="CDD" id="cd23509">
    <property type="entry name" value="Gnk2-like"/>
    <property type="match status" value="2"/>
</dbReference>
<feature type="domain" description="Gnk2-homologous" evidence="7">
    <location>
        <begin position="25"/>
        <end position="127"/>
    </location>
</feature>
<dbReference type="PANTHER" id="PTHR32411">
    <property type="entry name" value="CYSTEINE-RICH REPEAT SECRETORY PROTEIN 38-RELATED"/>
    <property type="match status" value="1"/>
</dbReference>
<evidence type="ECO:0000259" key="7">
    <source>
        <dbReference type="PROSITE" id="PS51473"/>
    </source>
</evidence>
<evidence type="ECO:0000256" key="2">
    <source>
        <dbReference type="ARBA" id="ARBA00022525"/>
    </source>
</evidence>
<dbReference type="InterPro" id="IPR050581">
    <property type="entry name" value="CRR_secretory_protein"/>
</dbReference>
<evidence type="ECO:0000256" key="3">
    <source>
        <dbReference type="ARBA" id="ARBA00022729"/>
    </source>
</evidence>
<sequence length="255" mass="28436">MEFSGKLFIFLLLPLLLQISTCDAYANPIYQACNKNFTSDNLLKDSINKTLSSLSAKTSLDSFGISSFGDGFFTIYGLSQCRGSLTVDQCTLCITEATKKIRTLCPNSAETRIWYDHCFLHYDTTRFLGEPDTSFTRVFSSGLIAADPIKFNDDLVDLVYRMKAMTVGIEEKFSIYQADVSKNLSIIATAQCTRDLEELACRQCLDKLSENFSSYCKYHLDCYVISSSCVLRYGVTDFSKIPVSLSPLVFAAGSD</sequence>
<name>A0AAV7GDF1_DENCH</name>
<dbReference type="PANTHER" id="PTHR32411:SF55">
    <property type="entry name" value="CYSTEINE-RICH REPEAT SECRETORY PROTEIN 55"/>
    <property type="match status" value="1"/>
</dbReference>
<evidence type="ECO:0000313" key="9">
    <source>
        <dbReference type="Proteomes" id="UP000775213"/>
    </source>
</evidence>
<dbReference type="InterPro" id="IPR038408">
    <property type="entry name" value="GNK2_sf"/>
</dbReference>
<dbReference type="Gene3D" id="3.30.430.20">
    <property type="entry name" value="Gnk2 domain, C-X8-C-X2-C motif"/>
    <property type="match status" value="2"/>
</dbReference>
<reference evidence="8 9" key="1">
    <citation type="journal article" date="2021" name="Hortic Res">
        <title>Chromosome-scale assembly of the Dendrobium chrysotoxum genome enhances the understanding of orchid evolution.</title>
        <authorList>
            <person name="Zhang Y."/>
            <person name="Zhang G.Q."/>
            <person name="Zhang D."/>
            <person name="Liu X.D."/>
            <person name="Xu X.Y."/>
            <person name="Sun W.H."/>
            <person name="Yu X."/>
            <person name="Zhu X."/>
            <person name="Wang Z.W."/>
            <person name="Zhao X."/>
            <person name="Zhong W.Y."/>
            <person name="Chen H."/>
            <person name="Yin W.L."/>
            <person name="Huang T."/>
            <person name="Niu S.C."/>
            <person name="Liu Z.J."/>
        </authorList>
    </citation>
    <scope>NUCLEOTIDE SEQUENCE [LARGE SCALE GENOMIC DNA]</scope>
    <source>
        <strain evidence="8">Lindl</strain>
    </source>
</reference>
<protein>
    <recommendedName>
        <fullName evidence="7">Gnk2-homologous domain-containing protein</fullName>
    </recommendedName>
</protein>
<comment type="subcellular location">
    <subcellularLocation>
        <location evidence="1">Secreted</location>
    </subcellularLocation>
</comment>
<feature type="signal peptide" evidence="6">
    <location>
        <begin position="1"/>
        <end position="24"/>
    </location>
</feature>
<comment type="similarity">
    <text evidence="5">Belongs to the cysteine-rich repeat secretory protein family.</text>
</comment>
<evidence type="ECO:0000313" key="8">
    <source>
        <dbReference type="EMBL" id="KAH0454255.1"/>
    </source>
</evidence>
<evidence type="ECO:0000256" key="1">
    <source>
        <dbReference type="ARBA" id="ARBA00004613"/>
    </source>
</evidence>
<dbReference type="Proteomes" id="UP000775213">
    <property type="component" value="Unassembled WGS sequence"/>
</dbReference>
<feature type="domain" description="Gnk2-homologous" evidence="7">
    <location>
        <begin position="133"/>
        <end position="238"/>
    </location>
</feature>
<dbReference type="Pfam" id="PF01657">
    <property type="entry name" value="Stress-antifung"/>
    <property type="match status" value="2"/>
</dbReference>
<keyword evidence="9" id="KW-1185">Reference proteome</keyword>